<protein>
    <submittedName>
        <fullName evidence="1">Gliding motility protein</fullName>
    </submittedName>
</protein>
<dbReference type="AlphaFoldDB" id="A0A9E8N6G5"/>
<evidence type="ECO:0000313" key="1">
    <source>
        <dbReference type="EMBL" id="WAC10720.1"/>
    </source>
</evidence>
<proteinExistence type="predicted"/>
<dbReference type="KEGG" id="dpf:ON006_23625"/>
<dbReference type="EMBL" id="CP112998">
    <property type="protein sequence ID" value="WAC10720.1"/>
    <property type="molecule type" value="Genomic_DNA"/>
</dbReference>
<sequence>MLLLFSRMHYSRIFVLIFVITAISWSCKTDKKQEADISSMQLNIIAENLDQELFACKSVTEVQNFLNKHSYLSKVYFANAPVEPSQLAGHLFNILQNNVFQTFKNQLNTLIGDRQANIINPLTNAFKQIKHHYPAFNAPKVQFMITGFTGDDLYISDSLIIIGLDYFGGPEAQFRPNVFDYQLRRYQREYIVPSIVFFESNRFNRMGASDQTLLADMIGYGKGYEFVKTVMPSTPDSLIFGYSEDNLKRTNKSQQAIWSYFIAGKLLYEKSDLKKKKYIEERPFTTEIGEKVPGAIARWVGWRIVDRYMKENPDVSLPQLMEIDNAARILQESGYKGEPDEEE</sequence>
<dbReference type="RefSeq" id="WP_244822485.1">
    <property type="nucleotide sequence ID" value="NZ_CP112998.1"/>
</dbReference>
<dbReference type="InterPro" id="IPR019853">
    <property type="entry name" value="GldB-like"/>
</dbReference>
<keyword evidence="2" id="KW-1185">Reference proteome</keyword>
<accession>A0A9E8N6G5</accession>
<gene>
    <name evidence="1" type="ORF">ON006_23625</name>
</gene>
<reference evidence="1" key="1">
    <citation type="submission" date="2022-11" db="EMBL/GenBank/DDBJ databases">
        <title>Dyadobacter pollutisoli sp. nov., isolated from plastic dumped soil.</title>
        <authorList>
            <person name="Kim J.M."/>
            <person name="Kim K.R."/>
            <person name="Lee J.K."/>
            <person name="Hao L."/>
            <person name="Jeon C.O."/>
        </authorList>
    </citation>
    <scope>NUCLEOTIDE SEQUENCE</scope>
    <source>
        <strain evidence="1">U1</strain>
    </source>
</reference>
<evidence type="ECO:0000313" key="2">
    <source>
        <dbReference type="Proteomes" id="UP001164653"/>
    </source>
</evidence>
<dbReference type="Proteomes" id="UP001164653">
    <property type="component" value="Chromosome"/>
</dbReference>
<organism evidence="1 2">
    <name type="scientific">Dyadobacter pollutisoli</name>
    <dbReference type="NCBI Taxonomy" id="2910158"/>
    <lineage>
        <taxon>Bacteria</taxon>
        <taxon>Pseudomonadati</taxon>
        <taxon>Bacteroidota</taxon>
        <taxon>Cytophagia</taxon>
        <taxon>Cytophagales</taxon>
        <taxon>Spirosomataceae</taxon>
        <taxon>Dyadobacter</taxon>
    </lineage>
</organism>
<dbReference type="Pfam" id="PF25594">
    <property type="entry name" value="GldB_lipo"/>
    <property type="match status" value="1"/>
</dbReference>
<name>A0A9E8N6G5_9BACT</name>